<name>A0A6P3XVW4_DINQU</name>
<reference evidence="4" key="1">
    <citation type="submission" date="2025-08" db="UniProtKB">
        <authorList>
            <consortium name="RefSeq"/>
        </authorList>
    </citation>
    <scope>IDENTIFICATION</scope>
</reference>
<feature type="region of interest" description="Disordered" evidence="2">
    <location>
        <begin position="1"/>
        <end position="68"/>
    </location>
</feature>
<gene>
    <name evidence="4" type="primary">LOC106748538</name>
</gene>
<dbReference type="Proteomes" id="UP000515204">
    <property type="component" value="Unplaced"/>
</dbReference>
<feature type="region of interest" description="Disordered" evidence="2">
    <location>
        <begin position="93"/>
        <end position="114"/>
    </location>
</feature>
<organism evidence="3 4">
    <name type="scientific">Dinoponera quadriceps</name>
    <name type="common">South American ant</name>
    <dbReference type="NCBI Taxonomy" id="609295"/>
    <lineage>
        <taxon>Eukaryota</taxon>
        <taxon>Metazoa</taxon>
        <taxon>Ecdysozoa</taxon>
        <taxon>Arthropoda</taxon>
        <taxon>Hexapoda</taxon>
        <taxon>Insecta</taxon>
        <taxon>Pterygota</taxon>
        <taxon>Neoptera</taxon>
        <taxon>Endopterygota</taxon>
        <taxon>Hymenoptera</taxon>
        <taxon>Apocrita</taxon>
        <taxon>Aculeata</taxon>
        <taxon>Formicoidea</taxon>
        <taxon>Formicidae</taxon>
        <taxon>Ponerinae</taxon>
        <taxon>Ponerini</taxon>
        <taxon>Dinoponera</taxon>
    </lineage>
</organism>
<feature type="compositionally biased region" description="Basic and acidic residues" evidence="2">
    <location>
        <begin position="93"/>
        <end position="112"/>
    </location>
</feature>
<evidence type="ECO:0000256" key="2">
    <source>
        <dbReference type="SAM" id="MobiDB-lite"/>
    </source>
</evidence>
<sequence>MEQLNDPLINNNKSDTPCKNNRKSQSTDEEISLKYFSDFDSPMKSFNSSTESKTNKPESKNPRKTSSIKRSLTEALLKIDKVNENIRKFISDTKHETQHAYQSKSEEQKENGNEEIAFDAVNSSKRSVKRMISFEYGATGSDDEIENADILKEIVLDTHKTIFPTEKKESEKNIVTSQPPRQGECDQCAYIETNYLALYTKLKMAIAKLKEKRHIICKNESTIEHLNKKIEELTSEITTLRMAEFEVRDMNLKNRILGKELQEFRRLITEIGKEYKQKLTNYYEQVIMHEKEKIANEKDKIMLKLEQRNIEMLKNIEINQKELTYVTKQLELIHKEYFSFKKQMFERRLDDQYEKTKISIEKIKYFYEITLNTMTAIKATFEQILGNDMHMMETLQFWQDNINFLNNELKDCQELYTQINIQLKNKEFINRSNDIPWMEYKAPIHSTTTLSIFVNDMLVDFYNKLIEKWSLDISSISPDMLSSKYKPLKHEYYKTNVSSDDQTAVHEATNKPVVRGIVPETSVLQTERDSPIDFTCFETLHLSLESNEDDISKVSFTDYETQKIPVELPESFLDFLDNNANYSECEEAEKTLIKYDEQQDINQFYKLVHSTPQNTTISNDDKMFWKQKKRGKSMTE</sequence>
<evidence type="ECO:0000256" key="1">
    <source>
        <dbReference type="SAM" id="Coils"/>
    </source>
</evidence>
<dbReference type="KEGG" id="dqu:106748538"/>
<keyword evidence="3" id="KW-1185">Reference proteome</keyword>
<dbReference type="RefSeq" id="XP_014482676.1">
    <property type="nucleotide sequence ID" value="XM_014627190.1"/>
</dbReference>
<protein>
    <submittedName>
        <fullName evidence="4">Uncharacterized protein LOC106748538</fullName>
    </submittedName>
</protein>
<proteinExistence type="predicted"/>
<feature type="coiled-coil region" evidence="1">
    <location>
        <begin position="395"/>
        <end position="422"/>
    </location>
</feature>
<feature type="compositionally biased region" description="Polar residues" evidence="2">
    <location>
        <begin position="8"/>
        <end position="19"/>
    </location>
</feature>
<keyword evidence="1" id="KW-0175">Coiled coil</keyword>
<dbReference type="OrthoDB" id="7635003at2759"/>
<accession>A0A6P3XVW4</accession>
<evidence type="ECO:0000313" key="4">
    <source>
        <dbReference type="RefSeq" id="XP_014482676.1"/>
    </source>
</evidence>
<dbReference type="AlphaFoldDB" id="A0A6P3XVW4"/>
<evidence type="ECO:0000313" key="3">
    <source>
        <dbReference type="Proteomes" id="UP000515204"/>
    </source>
</evidence>
<dbReference type="GeneID" id="106748538"/>